<feature type="compositionally biased region" description="Acidic residues" evidence="3">
    <location>
        <begin position="574"/>
        <end position="587"/>
    </location>
</feature>
<dbReference type="PANTHER" id="PTHR46116:SF15">
    <property type="entry name" value="(E3-INDEPENDENT) E2 UBIQUITIN-CONJUGATING ENZYME"/>
    <property type="match status" value="1"/>
</dbReference>
<dbReference type="STRING" id="1882483.A0A317XG65"/>
<dbReference type="GO" id="GO:0061631">
    <property type="term" value="F:ubiquitin conjugating enzyme activity"/>
    <property type="evidence" value="ECO:0007669"/>
    <property type="project" value="TreeGrafter"/>
</dbReference>
<dbReference type="CDD" id="cd23837">
    <property type="entry name" value="UBCc_UBE2O"/>
    <property type="match status" value="1"/>
</dbReference>
<gene>
    <name evidence="5" type="ORF">BCV70DRAFT_228640</name>
</gene>
<feature type="compositionally biased region" description="Basic and acidic residues" evidence="3">
    <location>
        <begin position="597"/>
        <end position="608"/>
    </location>
</feature>
<dbReference type="Proteomes" id="UP000246740">
    <property type="component" value="Unassembled WGS sequence"/>
</dbReference>
<dbReference type="PANTHER" id="PTHR46116">
    <property type="entry name" value="(E3-INDEPENDENT) E2 UBIQUITIN-CONJUGATING ENZYME"/>
    <property type="match status" value="1"/>
</dbReference>
<keyword evidence="2" id="KW-0833">Ubl conjugation pathway</keyword>
<evidence type="ECO:0000256" key="2">
    <source>
        <dbReference type="ARBA" id="ARBA00022786"/>
    </source>
</evidence>
<feature type="domain" description="UBC core" evidence="4">
    <location>
        <begin position="716"/>
        <end position="879"/>
    </location>
</feature>
<keyword evidence="1" id="KW-0808">Transferase</keyword>
<dbReference type="PROSITE" id="PS50127">
    <property type="entry name" value="UBC_2"/>
    <property type="match status" value="1"/>
</dbReference>
<dbReference type="InterPro" id="IPR000608">
    <property type="entry name" value="UBC"/>
</dbReference>
<dbReference type="Pfam" id="PF00179">
    <property type="entry name" value="UQ_con"/>
    <property type="match status" value="1"/>
</dbReference>
<dbReference type="Gene3D" id="3.10.110.10">
    <property type="entry name" value="Ubiquitin Conjugating Enzyme"/>
    <property type="match status" value="1"/>
</dbReference>
<dbReference type="AlphaFoldDB" id="A0A317XG65"/>
<feature type="region of interest" description="Disordered" evidence="3">
    <location>
        <begin position="570"/>
        <end position="674"/>
    </location>
</feature>
<evidence type="ECO:0000259" key="4">
    <source>
        <dbReference type="PROSITE" id="PS50127"/>
    </source>
</evidence>
<organism evidence="5 6">
    <name type="scientific">Testicularia cyperi</name>
    <dbReference type="NCBI Taxonomy" id="1882483"/>
    <lineage>
        <taxon>Eukaryota</taxon>
        <taxon>Fungi</taxon>
        <taxon>Dikarya</taxon>
        <taxon>Basidiomycota</taxon>
        <taxon>Ustilaginomycotina</taxon>
        <taxon>Ustilaginomycetes</taxon>
        <taxon>Ustilaginales</taxon>
        <taxon>Anthracoideaceae</taxon>
        <taxon>Testicularia</taxon>
    </lineage>
</organism>
<evidence type="ECO:0000256" key="3">
    <source>
        <dbReference type="SAM" id="MobiDB-lite"/>
    </source>
</evidence>
<dbReference type="InParanoid" id="A0A317XG65"/>
<evidence type="ECO:0000313" key="5">
    <source>
        <dbReference type="EMBL" id="PWY97309.1"/>
    </source>
</evidence>
<name>A0A317XG65_9BASI</name>
<evidence type="ECO:0000256" key="1">
    <source>
        <dbReference type="ARBA" id="ARBA00022679"/>
    </source>
</evidence>
<accession>A0A317XG65</accession>
<keyword evidence="6" id="KW-1185">Reference proteome</keyword>
<proteinExistence type="predicted"/>
<dbReference type="OrthoDB" id="1926878at2759"/>
<dbReference type="SUPFAM" id="SSF54495">
    <property type="entry name" value="UBC-like"/>
    <property type="match status" value="1"/>
</dbReference>
<dbReference type="FunFam" id="3.10.110.10:FF:000094">
    <property type="entry name" value="Probable ubiquitin-conjugating enzyme E2 23"/>
    <property type="match status" value="1"/>
</dbReference>
<reference evidence="5 6" key="1">
    <citation type="journal article" date="2018" name="Mol. Biol. Evol.">
        <title>Broad Genomic Sampling Reveals a Smut Pathogenic Ancestry of the Fungal Clade Ustilaginomycotina.</title>
        <authorList>
            <person name="Kijpornyongpan T."/>
            <person name="Mondo S.J."/>
            <person name="Barry K."/>
            <person name="Sandor L."/>
            <person name="Lee J."/>
            <person name="Lipzen A."/>
            <person name="Pangilinan J."/>
            <person name="LaButti K."/>
            <person name="Hainaut M."/>
            <person name="Henrissat B."/>
            <person name="Grigoriev I.V."/>
            <person name="Spatafora J.W."/>
            <person name="Aime M.C."/>
        </authorList>
    </citation>
    <scope>NUCLEOTIDE SEQUENCE [LARGE SCALE GENOMIC DNA]</scope>
    <source>
        <strain evidence="5 6">MCA 3645</strain>
    </source>
</reference>
<dbReference type="EMBL" id="KZ819211">
    <property type="protein sequence ID" value="PWY97309.1"/>
    <property type="molecule type" value="Genomic_DNA"/>
</dbReference>
<dbReference type="InterPro" id="IPR016135">
    <property type="entry name" value="UBQ-conjugating_enzyme/RWD"/>
</dbReference>
<evidence type="ECO:0000313" key="6">
    <source>
        <dbReference type="Proteomes" id="UP000246740"/>
    </source>
</evidence>
<sequence>MNRADRVLAGENLTSTSAPRRFYQGDVVRKNAIDDDHKSGIVSRCYHDESDQDTSSFAKTGLDRQLKETEVGVLWYPSGDRQIVPVDELELRDRPFMLGSICKRKLTDAQSGVVTATSSTLKLQHIFSKDEIDHPVPSEDVVKSIAINHGDHVIVDDWVGEVDEVMEEALIAMRGSDRLIRICDMGGRLLIGKLPKHLHDHGDVGHSLAQLGLNEASIVDIRPTVVYVNWLALNQKLSPEEQANRPKPPALWTDLSKLTQVKAFSEKGHEIGDRVVFRTPQLKEKHGGKSTFHGKNNFAVDSMLILETRTTLTVTWQDGTQTQELAKDMVLHLNLDEHEAWPGDWVWWRPDQGEKQPRVIQTVDPIERFAVVRTPLKEPADLETVPALEIDVHGPDHLAFSLHRGDTVMICDRSIVGASPFLTTIGDPRPDYSDYQMRNDVLNAEMRELPNSNGEGSEDKPHKHMRAGAAASEVDWYGLVEDLQLDGYCRIRLPDGRTVTETLDKLFILSDSKFAVHEEGIDGGMPEDWHDDGEYYDDEYYDDYDMDEYDESQEDALWTDQNGEIIEIGNGRDDWEDMSDGEGDFQDADSSGSGQEGESRMHMDHSDTQDSGDAGEEAQVEMQISHATTSAIASKDEAAPQTDASQTAHAASAEAVPNTDTSTPAPMAALDGSAEPSAAASIPTADVAWSQFAVLESAPSSHQFYSASPSSAPGPAFFKRLQKEFKVLQSSLPETILVRAYEDRSDLLRVLIFGSEGTPYENAPFLLDFQLTPEFPSKPPIAYFHSWTNGHGRVSPNLYEDGKVCLSVLGTWSGQAEENWNPSKSSLLQVFVSIQALVLVREPYFTEPAYEKLKGSDESRVNSKNYNEKAYILSRGFVRRALEQPPEGFETELKLFYLKAGNLAKVVGRAEVLLNHPGTSTPDQQGAAATPANGVSDEALEGLTKGGAIMLSRSLKALQSILNQ</sequence>
<feature type="compositionally biased region" description="Low complexity" evidence="3">
    <location>
        <begin position="641"/>
        <end position="655"/>
    </location>
</feature>
<protein>
    <recommendedName>
        <fullName evidence="4">UBC core domain-containing protein</fullName>
    </recommendedName>
</protein>
<dbReference type="SMART" id="SM00212">
    <property type="entry name" value="UBCc"/>
    <property type="match status" value="1"/>
</dbReference>